<dbReference type="RefSeq" id="WP_016203802.1">
    <property type="nucleotide sequence ID" value="NZ_JABBPK010000001.1"/>
</dbReference>
<dbReference type="Gene3D" id="3.10.20.30">
    <property type="match status" value="1"/>
</dbReference>
<evidence type="ECO:0000256" key="3">
    <source>
        <dbReference type="ARBA" id="ARBA00023002"/>
    </source>
</evidence>
<dbReference type="InterPro" id="IPR006058">
    <property type="entry name" value="2Fe2S_fd_BS"/>
</dbReference>
<feature type="domain" description="2Fe-2S ferredoxin-type" evidence="6">
    <location>
        <begin position="9"/>
        <end position="85"/>
    </location>
</feature>
<keyword evidence="5" id="KW-0411">Iron-sulfur</keyword>
<gene>
    <name evidence="7" type="ORF">HHU08_12415</name>
</gene>
<evidence type="ECO:0000313" key="7">
    <source>
        <dbReference type="EMBL" id="NMO77802.1"/>
    </source>
</evidence>
<dbReference type="Gene3D" id="1.10.150.120">
    <property type="entry name" value="[2Fe-2S]-binding domain"/>
    <property type="match status" value="1"/>
</dbReference>
<dbReference type="InterPro" id="IPR036884">
    <property type="entry name" value="2Fe-2S-bd_dom_sf"/>
</dbReference>
<dbReference type="PROSITE" id="PS51085">
    <property type="entry name" value="2FE2S_FER_2"/>
    <property type="match status" value="1"/>
</dbReference>
<organism evidence="7 8">
    <name type="scientific">Niallia alba</name>
    <dbReference type="NCBI Taxonomy" id="2729105"/>
    <lineage>
        <taxon>Bacteria</taxon>
        <taxon>Bacillati</taxon>
        <taxon>Bacillota</taxon>
        <taxon>Bacilli</taxon>
        <taxon>Bacillales</taxon>
        <taxon>Bacillaceae</taxon>
        <taxon>Niallia</taxon>
    </lineage>
</organism>
<reference evidence="7 8" key="1">
    <citation type="submission" date="2020-04" db="EMBL/GenBank/DDBJ databases">
        <title>Bacillus sp. UniB3 isolated from commercial digestive syrup.</title>
        <authorList>
            <person name="Thorat V."/>
            <person name="Kirdat K."/>
            <person name="Tiwarekar B."/>
            <person name="Yadav A."/>
        </authorList>
    </citation>
    <scope>NUCLEOTIDE SEQUENCE [LARGE SCALE GENOMIC DNA]</scope>
    <source>
        <strain evidence="7 8">UniB3</strain>
    </source>
</reference>
<keyword evidence="8" id="KW-1185">Reference proteome</keyword>
<sequence length="159" mass="17405">MDTNKITEKTTSFKINGKLIELTLPPTFRLVDILRDCLALTGTKIACEVGRCGACSVIMNGKLVNSCLIMAYQIEDAEIFSIESLAEDRLHPIQEAFLQAGALQCGYCTPGMVMALKSLLDEKEQPTKEEVLTALSGNLCRCTGYEGILRAVDLLTQKN</sequence>
<dbReference type="InterPro" id="IPR002888">
    <property type="entry name" value="2Fe-2S-bd"/>
</dbReference>
<dbReference type="AlphaFoldDB" id="A0A7Y0K8J6"/>
<dbReference type="SUPFAM" id="SSF54292">
    <property type="entry name" value="2Fe-2S ferredoxin-like"/>
    <property type="match status" value="1"/>
</dbReference>
<evidence type="ECO:0000256" key="4">
    <source>
        <dbReference type="ARBA" id="ARBA00023004"/>
    </source>
</evidence>
<keyword evidence="4" id="KW-0408">Iron</keyword>
<dbReference type="InterPro" id="IPR001041">
    <property type="entry name" value="2Fe-2S_ferredoxin-type"/>
</dbReference>
<dbReference type="PANTHER" id="PTHR44379">
    <property type="entry name" value="OXIDOREDUCTASE WITH IRON-SULFUR SUBUNIT"/>
    <property type="match status" value="1"/>
</dbReference>
<dbReference type="InterPro" id="IPR036010">
    <property type="entry name" value="2Fe-2S_ferredoxin-like_sf"/>
</dbReference>
<dbReference type="InterPro" id="IPR012675">
    <property type="entry name" value="Beta-grasp_dom_sf"/>
</dbReference>
<evidence type="ECO:0000259" key="6">
    <source>
        <dbReference type="PROSITE" id="PS51085"/>
    </source>
</evidence>
<protein>
    <submittedName>
        <fullName evidence="7">(2Fe-2S)-binding protein</fullName>
    </submittedName>
</protein>
<dbReference type="GO" id="GO:0051537">
    <property type="term" value="F:2 iron, 2 sulfur cluster binding"/>
    <property type="evidence" value="ECO:0007669"/>
    <property type="project" value="UniProtKB-KW"/>
</dbReference>
<dbReference type="EMBL" id="JABBPK010000001">
    <property type="protein sequence ID" value="NMO77802.1"/>
    <property type="molecule type" value="Genomic_DNA"/>
</dbReference>
<keyword evidence="3" id="KW-0560">Oxidoreductase</keyword>
<evidence type="ECO:0000256" key="5">
    <source>
        <dbReference type="ARBA" id="ARBA00023014"/>
    </source>
</evidence>
<dbReference type="PROSITE" id="PS00197">
    <property type="entry name" value="2FE2S_FER_1"/>
    <property type="match status" value="1"/>
</dbReference>
<dbReference type="Pfam" id="PF00111">
    <property type="entry name" value="Fer2"/>
    <property type="match status" value="1"/>
</dbReference>
<evidence type="ECO:0000256" key="1">
    <source>
        <dbReference type="ARBA" id="ARBA00022714"/>
    </source>
</evidence>
<keyword evidence="2" id="KW-0479">Metal-binding</keyword>
<comment type="caution">
    <text evidence="7">The sequence shown here is derived from an EMBL/GenBank/DDBJ whole genome shotgun (WGS) entry which is preliminary data.</text>
</comment>
<dbReference type="GO" id="GO:0016491">
    <property type="term" value="F:oxidoreductase activity"/>
    <property type="evidence" value="ECO:0007669"/>
    <property type="project" value="UniProtKB-KW"/>
</dbReference>
<proteinExistence type="predicted"/>
<dbReference type="Pfam" id="PF01799">
    <property type="entry name" value="Fer2_2"/>
    <property type="match status" value="1"/>
</dbReference>
<accession>A0A7Y0K8J6</accession>
<dbReference type="PANTHER" id="PTHR44379:SF5">
    <property type="entry name" value="OXIDOREDUCTASE WITH IRON-SULFUR SUBUNIT"/>
    <property type="match status" value="1"/>
</dbReference>
<dbReference type="GO" id="GO:0046872">
    <property type="term" value="F:metal ion binding"/>
    <property type="evidence" value="ECO:0007669"/>
    <property type="project" value="UniProtKB-KW"/>
</dbReference>
<dbReference type="SUPFAM" id="SSF47741">
    <property type="entry name" value="CO dehydrogenase ISP C-domain like"/>
    <property type="match status" value="1"/>
</dbReference>
<name>A0A7Y0K8J6_9BACI</name>
<keyword evidence="1" id="KW-0001">2Fe-2S</keyword>
<dbReference type="Proteomes" id="UP000588491">
    <property type="component" value="Unassembled WGS sequence"/>
</dbReference>
<evidence type="ECO:0000256" key="2">
    <source>
        <dbReference type="ARBA" id="ARBA00022723"/>
    </source>
</evidence>
<evidence type="ECO:0000313" key="8">
    <source>
        <dbReference type="Proteomes" id="UP000588491"/>
    </source>
</evidence>
<dbReference type="InterPro" id="IPR051452">
    <property type="entry name" value="Diverse_Oxidoreductases"/>
</dbReference>